<evidence type="ECO:0000313" key="3">
    <source>
        <dbReference type="Proteomes" id="UP000249579"/>
    </source>
</evidence>
<reference evidence="2 3" key="1">
    <citation type="journal article" date="2018" name="Front. Microbiol.">
        <title>Description and Comparative Genomics of Macrococcus caseolyticus subsp. hominis subsp. nov., Macrococcus goetzii sp. nov., Macrococcus epidermidis sp. nov., and Macrococcus bohemicus sp. nov., Novel Macrococci From Human Clinical Material With Virulence Potential and Suspected Uptake of Foreign DNA by Natural Transformation.</title>
        <authorList>
            <person name="Maslanova I."/>
            <person name="Wertheimer Z."/>
            <person name="Sedlacek I."/>
            <person name="Svec P."/>
            <person name="Indrakova A."/>
            <person name="Kovarovic V."/>
            <person name="Schumann P."/>
            <person name="Sproer C."/>
            <person name="Kralova S."/>
            <person name="Sedo O."/>
            <person name="Kristofova L."/>
            <person name="Vrbovska V."/>
            <person name="Fuzik T."/>
            <person name="Petras P."/>
            <person name="Zdrahal Z."/>
            <person name="Ruzickova V."/>
            <person name="Doskar J."/>
            <person name="Pantucek R."/>
        </authorList>
    </citation>
    <scope>NUCLEOTIDE SEQUENCE [LARGE SCALE GENOMIC DNA]</scope>
    <source>
        <strain evidence="2 3">03/115</strain>
    </source>
</reference>
<dbReference type="RefSeq" id="WP_111746766.1">
    <property type="nucleotide sequence ID" value="NZ_CP054482.1"/>
</dbReference>
<dbReference type="InterPro" id="IPR001584">
    <property type="entry name" value="Integrase_cat-core"/>
</dbReference>
<evidence type="ECO:0000313" key="2">
    <source>
        <dbReference type="EMBL" id="RAK48667.1"/>
    </source>
</evidence>
<dbReference type="Proteomes" id="UP000249579">
    <property type="component" value="Unassembled WGS sequence"/>
</dbReference>
<dbReference type="EMBL" id="PZJG01000008">
    <property type="protein sequence ID" value="RAK48667.1"/>
    <property type="molecule type" value="Genomic_DNA"/>
</dbReference>
<dbReference type="Pfam" id="PF13333">
    <property type="entry name" value="rve_2"/>
    <property type="match status" value="1"/>
</dbReference>
<gene>
    <name evidence="2" type="ORF">BHX94_10770</name>
</gene>
<organism evidence="2 3">
    <name type="scientific">Macrococcoides bohemicum</name>
    <dbReference type="NCBI Taxonomy" id="1903056"/>
    <lineage>
        <taxon>Bacteria</taxon>
        <taxon>Bacillati</taxon>
        <taxon>Bacillota</taxon>
        <taxon>Bacilli</taxon>
        <taxon>Bacillales</taxon>
        <taxon>Staphylococcaceae</taxon>
        <taxon>Macrococcoides</taxon>
    </lineage>
</organism>
<sequence>MFYGETFESYDELANEINKYIEYYNFVRKK</sequence>
<dbReference type="AlphaFoldDB" id="A0A328A2X9"/>
<evidence type="ECO:0000259" key="1">
    <source>
        <dbReference type="Pfam" id="PF13333"/>
    </source>
</evidence>
<dbReference type="GeneID" id="99098795"/>
<dbReference type="OrthoDB" id="2357599at2"/>
<accession>A0A328A2X9</accession>
<name>A0A328A2X9_9STAP</name>
<comment type="caution">
    <text evidence="2">The sequence shown here is derived from an EMBL/GenBank/DDBJ whole genome shotgun (WGS) entry which is preliminary data.</text>
</comment>
<protein>
    <recommendedName>
        <fullName evidence="1">Integrase catalytic domain-containing protein</fullName>
    </recommendedName>
</protein>
<dbReference type="GO" id="GO:0015074">
    <property type="term" value="P:DNA integration"/>
    <property type="evidence" value="ECO:0007669"/>
    <property type="project" value="InterPro"/>
</dbReference>
<proteinExistence type="predicted"/>
<feature type="domain" description="Integrase catalytic" evidence="1">
    <location>
        <begin position="1"/>
        <end position="28"/>
    </location>
</feature>